<gene>
    <name evidence="1" type="ORF">QG37_00482</name>
</gene>
<dbReference type="AlphaFoldDB" id="A0A0L0P786"/>
<organism evidence="1 2">
    <name type="scientific">Candidozyma auris</name>
    <name type="common">Yeast</name>
    <name type="synonym">Candida auris</name>
    <dbReference type="NCBI Taxonomy" id="498019"/>
    <lineage>
        <taxon>Eukaryota</taxon>
        <taxon>Fungi</taxon>
        <taxon>Dikarya</taxon>
        <taxon>Ascomycota</taxon>
        <taxon>Saccharomycotina</taxon>
        <taxon>Pichiomycetes</taxon>
        <taxon>Metschnikowiaceae</taxon>
        <taxon>Candidozyma</taxon>
    </lineage>
</organism>
<dbReference type="EMBL" id="LGST01000004">
    <property type="protein sequence ID" value="KNE02232.1"/>
    <property type="molecule type" value="Genomic_DNA"/>
</dbReference>
<reference evidence="2" key="1">
    <citation type="journal article" date="2015" name="BMC Genomics">
        <title>Draft genome of a commonly misdiagnosed multidrug resistant pathogen Candida auris.</title>
        <authorList>
            <person name="Chatterjee S."/>
            <person name="Alampalli S.V."/>
            <person name="Nageshan R.K."/>
            <person name="Chettiar S.T."/>
            <person name="Joshi S."/>
            <person name="Tatu U.S."/>
        </authorList>
    </citation>
    <scope>NUCLEOTIDE SEQUENCE [LARGE SCALE GENOMIC DNA]</scope>
    <source>
        <strain evidence="2">6684</strain>
    </source>
</reference>
<dbReference type="Proteomes" id="UP000037122">
    <property type="component" value="Unassembled WGS sequence"/>
</dbReference>
<evidence type="ECO:0000313" key="1">
    <source>
        <dbReference type="EMBL" id="KNE02232.1"/>
    </source>
</evidence>
<sequence>MSIWIIVVVDGRVTSSVLFLEPGMEGLLILGSRNRTKGRWQRSRGADACNITGIILAQKNRARLI</sequence>
<name>A0A0L0P786_CANAR</name>
<evidence type="ECO:0000313" key="2">
    <source>
        <dbReference type="Proteomes" id="UP000037122"/>
    </source>
</evidence>
<dbReference type="VEuPathDB" id="FungiDB:QG37_00482"/>
<accession>A0A0L0P786</accession>
<proteinExistence type="predicted"/>
<protein>
    <submittedName>
        <fullName evidence="1">Uncharacterized protein</fullName>
    </submittedName>
</protein>
<comment type="caution">
    <text evidence="1">The sequence shown here is derived from an EMBL/GenBank/DDBJ whole genome shotgun (WGS) entry which is preliminary data.</text>
</comment>